<reference evidence="5" key="5">
    <citation type="journal article" date="2008" name="Nucleic Acids Res.">
        <title>The rice annotation project database (RAP-DB): 2008 update.</title>
        <authorList>
            <consortium name="The rice annotation project (RAP)"/>
        </authorList>
    </citation>
    <scope>GENOME REANNOTATION</scope>
    <source>
        <strain evidence="5">cv. Nipponbare</strain>
    </source>
</reference>
<gene>
    <name evidence="4" type="ORF">OsJ_11805</name>
    <name evidence="3" type="ORF">OSJNBb0013K08.12</name>
</gene>
<evidence type="ECO:0000313" key="5">
    <source>
        <dbReference type="Proteomes" id="UP000000763"/>
    </source>
</evidence>
<accession>A0A5S6R7K8</accession>
<dbReference type="EMBL" id="AC092390">
    <property type="protein sequence ID" value="AAL31694.1"/>
    <property type="molecule type" value="Genomic_DNA"/>
</dbReference>
<evidence type="ECO:0000313" key="3">
    <source>
        <dbReference type="EMBL" id="AAL31694.1"/>
    </source>
</evidence>
<reference evidence="3" key="1">
    <citation type="submission" date="2001-11" db="EMBL/GenBank/DDBJ databases">
        <authorList>
            <person name="Buell R."/>
        </authorList>
    </citation>
    <scope>NUCLEOTIDE SEQUENCE</scope>
</reference>
<evidence type="ECO:0000256" key="2">
    <source>
        <dbReference type="SAM" id="Phobius"/>
    </source>
</evidence>
<keyword evidence="2" id="KW-0812">Transmembrane</keyword>
<sequence length="108" mass="11438">MGFLLRVVQLAIVIAAALVIVITSSGSHYRDSVGVTDHGASMAARRDQSLRHLLVPGEHDGAARRLLLAAPPAAKTTTTTSDHHRNKLNVVVRGATPSKGSNDPNNRN</sequence>
<feature type="compositionally biased region" description="Low complexity" evidence="1">
    <location>
        <begin position="70"/>
        <end position="80"/>
    </location>
</feature>
<dbReference type="Proteomes" id="UP000007752">
    <property type="component" value="Chromosome 3"/>
</dbReference>
<evidence type="ECO:0000313" key="4">
    <source>
        <dbReference type="EMBL" id="EEE59538.1"/>
    </source>
</evidence>
<reference evidence="3" key="4">
    <citation type="submission" date="2006-01" db="EMBL/GenBank/DDBJ databases">
        <title>Oryza sativa chromosome 3 BAC OSJNBb0013K08 genomic sequence.</title>
        <authorList>
            <person name="Buell C.R."/>
            <person name="Yuan Q."/>
            <person name="Ouyang S."/>
            <person name="Liu J."/>
            <person name="Moffat K.S."/>
            <person name="Hill J.N."/>
            <person name="Gansberger K."/>
            <person name="Brenner M."/>
            <person name="Burgess S."/>
            <person name="Hance M."/>
            <person name="Shvartsbeyn M."/>
            <person name="Tsitrin T."/>
            <person name="Riggs F."/>
            <person name="Hsiao J."/>
            <person name="Zismann V."/>
            <person name="Blunt S."/>
            <person name="Pai G."/>
            <person name="VanAken S.E."/>
            <person name="Utterback T.R."/>
            <person name="Feldblyum T.V."/>
            <person name="Kalb E."/>
            <person name="Quackenbush J."/>
            <person name="Salzberg S.L."/>
            <person name="White O."/>
            <person name="Fraser C.M."/>
        </authorList>
    </citation>
    <scope>NUCLEOTIDE SEQUENCE</scope>
</reference>
<feature type="region of interest" description="Disordered" evidence="1">
    <location>
        <begin position="70"/>
        <end position="108"/>
    </location>
</feature>
<organism evidence="4">
    <name type="scientific">Oryza sativa subsp. japonica</name>
    <name type="common">Rice</name>
    <dbReference type="NCBI Taxonomy" id="39947"/>
    <lineage>
        <taxon>Eukaryota</taxon>
        <taxon>Viridiplantae</taxon>
        <taxon>Streptophyta</taxon>
        <taxon>Embryophyta</taxon>
        <taxon>Tracheophyta</taxon>
        <taxon>Spermatophyta</taxon>
        <taxon>Magnoliopsida</taxon>
        <taxon>Liliopsida</taxon>
        <taxon>Poales</taxon>
        <taxon>Poaceae</taxon>
        <taxon>BOP clade</taxon>
        <taxon>Oryzoideae</taxon>
        <taxon>Oryzeae</taxon>
        <taxon>Oryzinae</taxon>
        <taxon>Oryza</taxon>
        <taxon>Oryza sativa</taxon>
    </lineage>
</organism>
<proteinExistence type="predicted"/>
<dbReference type="Proteomes" id="UP000000763">
    <property type="component" value="Chromosome 3"/>
</dbReference>
<dbReference type="AlphaFoldDB" id="A0A5S6R7K8"/>
<evidence type="ECO:0000256" key="1">
    <source>
        <dbReference type="SAM" id="MobiDB-lite"/>
    </source>
</evidence>
<dbReference type="EMBL" id="CM000140">
    <property type="protein sequence ID" value="EEE59538.1"/>
    <property type="molecule type" value="Genomic_DNA"/>
</dbReference>
<feature type="compositionally biased region" description="Polar residues" evidence="1">
    <location>
        <begin position="98"/>
        <end position="108"/>
    </location>
</feature>
<feature type="transmembrane region" description="Helical" evidence="2">
    <location>
        <begin position="6"/>
        <end position="23"/>
    </location>
</feature>
<keyword evidence="2" id="KW-1133">Transmembrane helix</keyword>
<protein>
    <submittedName>
        <fullName evidence="4">Uncharacterized protein</fullName>
    </submittedName>
</protein>
<reference evidence="5" key="2">
    <citation type="journal article" date="2005" name="Nature">
        <title>The map-based sequence of the rice genome.</title>
        <authorList>
            <consortium name="International rice genome sequencing project (IRGSP)"/>
            <person name="Matsumoto T."/>
            <person name="Wu J."/>
            <person name="Kanamori H."/>
            <person name="Katayose Y."/>
            <person name="Fujisawa M."/>
            <person name="Namiki N."/>
            <person name="Mizuno H."/>
            <person name="Yamamoto K."/>
            <person name="Antonio B.A."/>
            <person name="Baba T."/>
            <person name="Sakata K."/>
            <person name="Nagamura Y."/>
            <person name="Aoki H."/>
            <person name="Arikawa K."/>
            <person name="Arita K."/>
            <person name="Bito T."/>
            <person name="Chiden Y."/>
            <person name="Fujitsuka N."/>
            <person name="Fukunaka R."/>
            <person name="Hamada M."/>
            <person name="Harada C."/>
            <person name="Hayashi A."/>
            <person name="Hijishita S."/>
            <person name="Honda M."/>
            <person name="Hosokawa S."/>
            <person name="Ichikawa Y."/>
            <person name="Idonuma A."/>
            <person name="Iijima M."/>
            <person name="Ikeda M."/>
            <person name="Ikeno M."/>
            <person name="Ito K."/>
            <person name="Ito S."/>
            <person name="Ito T."/>
            <person name="Ito Y."/>
            <person name="Ito Y."/>
            <person name="Iwabuchi A."/>
            <person name="Kamiya K."/>
            <person name="Karasawa W."/>
            <person name="Kurita K."/>
            <person name="Katagiri S."/>
            <person name="Kikuta A."/>
            <person name="Kobayashi H."/>
            <person name="Kobayashi N."/>
            <person name="Machita K."/>
            <person name="Maehara T."/>
            <person name="Masukawa M."/>
            <person name="Mizubayashi T."/>
            <person name="Mukai Y."/>
            <person name="Nagasaki H."/>
            <person name="Nagata Y."/>
            <person name="Naito S."/>
            <person name="Nakashima M."/>
            <person name="Nakama Y."/>
            <person name="Nakamichi Y."/>
            <person name="Nakamura M."/>
            <person name="Meguro A."/>
            <person name="Negishi M."/>
            <person name="Ohta I."/>
            <person name="Ohta T."/>
            <person name="Okamoto M."/>
            <person name="Ono N."/>
            <person name="Saji S."/>
            <person name="Sakaguchi M."/>
            <person name="Sakai K."/>
            <person name="Shibata M."/>
            <person name="Shimokawa T."/>
            <person name="Song J."/>
            <person name="Takazaki Y."/>
            <person name="Terasawa K."/>
            <person name="Tsugane M."/>
            <person name="Tsuji K."/>
            <person name="Ueda S."/>
            <person name="Waki K."/>
            <person name="Yamagata H."/>
            <person name="Yamamoto M."/>
            <person name="Yamamoto S."/>
            <person name="Yamane H."/>
            <person name="Yoshiki S."/>
            <person name="Yoshihara R."/>
            <person name="Yukawa K."/>
            <person name="Zhong H."/>
            <person name="Yano M."/>
            <person name="Yuan Q."/>
            <person name="Ouyang S."/>
            <person name="Liu J."/>
            <person name="Jones K.M."/>
            <person name="Gansberger K."/>
            <person name="Moffat K."/>
            <person name="Hill J."/>
            <person name="Bera J."/>
            <person name="Fadrosh D."/>
            <person name="Jin S."/>
            <person name="Johri S."/>
            <person name="Kim M."/>
            <person name="Overton L."/>
            <person name="Reardon M."/>
            <person name="Tsitrin T."/>
            <person name="Vuong H."/>
            <person name="Weaver B."/>
            <person name="Ciecko A."/>
            <person name="Tallon L."/>
            <person name="Jackson J."/>
            <person name="Pai G."/>
            <person name="Aken S.V."/>
            <person name="Utterback T."/>
            <person name="Reidmuller S."/>
            <person name="Feldblyum T."/>
            <person name="Hsiao J."/>
            <person name="Zismann V."/>
            <person name="Iobst S."/>
            <person name="de Vazeille A.R."/>
            <person name="Buell C.R."/>
            <person name="Ying K."/>
            <person name="Li Y."/>
            <person name="Lu T."/>
            <person name="Huang Y."/>
            <person name="Zhao Q."/>
            <person name="Feng Q."/>
            <person name="Zhang L."/>
            <person name="Zhu J."/>
            <person name="Weng Q."/>
            <person name="Mu J."/>
            <person name="Lu Y."/>
            <person name="Fan D."/>
            <person name="Liu Y."/>
            <person name="Guan J."/>
            <person name="Zhang Y."/>
            <person name="Yu S."/>
            <person name="Liu X."/>
            <person name="Zhang Y."/>
            <person name="Hong G."/>
            <person name="Han B."/>
            <person name="Choisne N."/>
            <person name="Demange N."/>
            <person name="Orjeda G."/>
            <person name="Samain S."/>
            <person name="Cattolico L."/>
            <person name="Pelletier E."/>
            <person name="Couloux A."/>
            <person name="Segurens B."/>
            <person name="Wincker P."/>
            <person name="D'Hont A."/>
            <person name="Scarpelli C."/>
            <person name="Weissenbach J."/>
            <person name="Salanoubat M."/>
            <person name="Quetier F."/>
            <person name="Yu Y."/>
            <person name="Kim H.R."/>
            <person name="Rambo T."/>
            <person name="Currie J."/>
            <person name="Collura K."/>
            <person name="Luo M."/>
            <person name="Yang T."/>
            <person name="Ammiraju J.S.S."/>
            <person name="Engler F."/>
            <person name="Soderlund C."/>
            <person name="Wing R.A."/>
            <person name="Palmer L.E."/>
            <person name="de la Bastide M."/>
            <person name="Spiegel L."/>
            <person name="Nascimento L."/>
            <person name="Zutavern T."/>
            <person name="O'Shaughnessy A."/>
            <person name="Dike S."/>
            <person name="Dedhia N."/>
            <person name="Preston R."/>
            <person name="Balija V."/>
            <person name="McCombie W.R."/>
            <person name="Chow T."/>
            <person name="Chen H."/>
            <person name="Chung M."/>
            <person name="Chen C."/>
            <person name="Shaw J."/>
            <person name="Wu H."/>
            <person name="Hsiao K."/>
            <person name="Chao Y."/>
            <person name="Chu M."/>
            <person name="Cheng C."/>
            <person name="Hour A."/>
            <person name="Lee P."/>
            <person name="Lin S."/>
            <person name="Lin Y."/>
            <person name="Liou J."/>
            <person name="Liu S."/>
            <person name="Hsing Y."/>
            <person name="Raghuvanshi S."/>
            <person name="Mohanty A."/>
            <person name="Bharti A.K."/>
            <person name="Gaur A."/>
            <person name="Gupta V."/>
            <person name="Kumar D."/>
            <person name="Ravi V."/>
            <person name="Vij S."/>
            <person name="Kapur A."/>
            <person name="Khurana P."/>
            <person name="Khurana P."/>
            <person name="Khurana J.P."/>
            <person name="Tyagi A.K."/>
            <person name="Gaikwad K."/>
            <person name="Singh A."/>
            <person name="Dalal V."/>
            <person name="Srivastava S."/>
            <person name="Dixit A."/>
            <person name="Pal A.K."/>
            <person name="Ghazi I.A."/>
            <person name="Yadav M."/>
            <person name="Pandit A."/>
            <person name="Bhargava A."/>
            <person name="Sureshbabu K."/>
            <person name="Batra K."/>
            <person name="Sharma T.R."/>
            <person name="Mohapatra T."/>
            <person name="Singh N.K."/>
            <person name="Messing J."/>
            <person name="Nelson A.B."/>
            <person name="Fuks G."/>
            <person name="Kavchok S."/>
            <person name="Keizer G."/>
            <person name="Linton E."/>
            <person name="Llaca V."/>
            <person name="Song R."/>
            <person name="Tanyolac B."/>
            <person name="Young S."/>
            <person name="Ho-Il K."/>
            <person name="Hahn J.H."/>
            <person name="Sangsakoo G."/>
            <person name="Vanavichit A."/>
            <person name="de Mattos Luiz.A.T."/>
            <person name="Zimmer P.D."/>
            <person name="Malone G."/>
            <person name="Dellagostin O."/>
            <person name="de Oliveira A.C."/>
            <person name="Bevan M."/>
            <person name="Bancroft I."/>
            <person name="Minx P."/>
            <person name="Cordum H."/>
            <person name="Wilson R."/>
            <person name="Cheng Z."/>
            <person name="Jin W."/>
            <person name="Jiang J."/>
            <person name="Leong S.A."/>
            <person name="Iwama H."/>
            <person name="Gojobori T."/>
            <person name="Itoh T."/>
            <person name="Niimura Y."/>
            <person name="Fujii Y."/>
            <person name="Habara T."/>
            <person name="Sakai H."/>
            <person name="Sato Y."/>
            <person name="Wilson G."/>
            <person name="Kumar K."/>
            <person name="McCouch S."/>
            <person name="Juretic N."/>
            <person name="Hoen D."/>
            <person name="Wright S."/>
            <person name="Bruskiewich R."/>
            <person name="Bureau T."/>
            <person name="Miyao A."/>
            <person name="Hirochika H."/>
            <person name="Nishikawa T."/>
            <person name="Kadowaki K."/>
            <person name="Sugiura M."/>
            <person name="Burr B."/>
            <person name="Sasaki T."/>
        </authorList>
    </citation>
    <scope>NUCLEOTIDE SEQUENCE [LARGE SCALE GENOMIC DNA]</scope>
    <source>
        <strain evidence="5">cv. Nipponbare</strain>
    </source>
</reference>
<keyword evidence="2" id="KW-0472">Membrane</keyword>
<reference evidence="4" key="3">
    <citation type="journal article" date="2005" name="PLoS Biol.">
        <title>The genomes of Oryza sativa: a history of duplications.</title>
        <authorList>
            <person name="Yu J."/>
            <person name="Wang J."/>
            <person name="Lin W."/>
            <person name="Li S."/>
            <person name="Li H."/>
            <person name="Zhou J."/>
            <person name="Ni P."/>
            <person name="Dong W."/>
            <person name="Hu S."/>
            <person name="Zeng C."/>
            <person name="Zhang J."/>
            <person name="Zhang Y."/>
            <person name="Li R."/>
            <person name="Xu Z."/>
            <person name="Li S."/>
            <person name="Li X."/>
            <person name="Zheng H."/>
            <person name="Cong L."/>
            <person name="Lin L."/>
            <person name="Yin J."/>
            <person name="Geng J."/>
            <person name="Li G."/>
            <person name="Shi J."/>
            <person name="Liu J."/>
            <person name="Lv H."/>
            <person name="Li J."/>
            <person name="Wang J."/>
            <person name="Deng Y."/>
            <person name="Ran L."/>
            <person name="Shi X."/>
            <person name="Wang X."/>
            <person name="Wu Q."/>
            <person name="Li C."/>
            <person name="Ren X."/>
            <person name="Wang J."/>
            <person name="Wang X."/>
            <person name="Li D."/>
            <person name="Liu D."/>
            <person name="Zhang X."/>
            <person name="Ji Z."/>
            <person name="Zhao W."/>
            <person name="Sun Y."/>
            <person name="Zhang Z."/>
            <person name="Bao J."/>
            <person name="Han Y."/>
            <person name="Dong L."/>
            <person name="Ji J."/>
            <person name="Chen P."/>
            <person name="Wu S."/>
            <person name="Liu J."/>
            <person name="Xiao Y."/>
            <person name="Bu D."/>
            <person name="Tan J."/>
            <person name="Yang L."/>
            <person name="Ye C."/>
            <person name="Zhang J."/>
            <person name="Xu J."/>
            <person name="Zhou Y."/>
            <person name="Yu Y."/>
            <person name="Zhang B."/>
            <person name="Zhuang S."/>
            <person name="Wei H."/>
            <person name="Liu B."/>
            <person name="Lei M."/>
            <person name="Yu H."/>
            <person name="Li Y."/>
            <person name="Xu H."/>
            <person name="Wei S."/>
            <person name="He X."/>
            <person name="Fang L."/>
            <person name="Zhang Z."/>
            <person name="Zhang Y."/>
            <person name="Huang X."/>
            <person name="Su Z."/>
            <person name="Tong W."/>
            <person name="Li J."/>
            <person name="Tong Z."/>
            <person name="Li S."/>
            <person name="Ye J."/>
            <person name="Wang L."/>
            <person name="Fang L."/>
            <person name="Lei T."/>
            <person name="Chen C."/>
            <person name="Chen H."/>
            <person name="Xu Z."/>
            <person name="Li H."/>
            <person name="Huang H."/>
            <person name="Zhang F."/>
            <person name="Xu H."/>
            <person name="Li N."/>
            <person name="Zhao C."/>
            <person name="Li S."/>
            <person name="Dong L."/>
            <person name="Huang Y."/>
            <person name="Li L."/>
            <person name="Xi Y."/>
            <person name="Qi Q."/>
            <person name="Li W."/>
            <person name="Zhang B."/>
            <person name="Hu W."/>
            <person name="Zhang Y."/>
            <person name="Tian X."/>
            <person name="Jiao Y."/>
            <person name="Liang X."/>
            <person name="Jin J."/>
            <person name="Gao L."/>
            <person name="Zheng W."/>
            <person name="Hao B."/>
            <person name="Liu S."/>
            <person name="Wang W."/>
            <person name="Yuan L."/>
            <person name="Cao M."/>
            <person name="McDermott J."/>
            <person name="Samudrala R."/>
            <person name="Wang J."/>
            <person name="Wong G.K."/>
            <person name="Yang H."/>
        </authorList>
    </citation>
    <scope>NUCLEOTIDE SEQUENCE [LARGE SCALE GENOMIC DNA]</scope>
</reference>
<reference evidence="4" key="6">
    <citation type="submission" date="2008-12" db="EMBL/GenBank/DDBJ databases">
        <title>Improved gene annotation of the rice (Oryza sativa) genomes.</title>
        <authorList>
            <person name="Wang J."/>
            <person name="Li R."/>
            <person name="Fan W."/>
            <person name="Huang Q."/>
            <person name="Zhang J."/>
            <person name="Zhou Y."/>
            <person name="Hu Y."/>
            <person name="Zi S."/>
            <person name="Li J."/>
            <person name="Ni P."/>
            <person name="Zheng H."/>
            <person name="Zhang Y."/>
            <person name="Zhao M."/>
            <person name="Hao Q."/>
            <person name="McDermott J."/>
            <person name="Samudrala R."/>
            <person name="Kristiansen K."/>
            <person name="Wong G.K.-S."/>
        </authorList>
    </citation>
    <scope>NUCLEOTIDE SEQUENCE</scope>
</reference>
<name>A0A5S6R7K8_ORYSJ</name>